<evidence type="ECO:0000259" key="4">
    <source>
        <dbReference type="PROSITE" id="PS51118"/>
    </source>
</evidence>
<feature type="domain" description="HTH hxlR-type" evidence="4">
    <location>
        <begin position="62"/>
        <end position="159"/>
    </location>
</feature>
<dbReference type="InterPro" id="IPR036390">
    <property type="entry name" value="WH_DNA-bd_sf"/>
</dbReference>
<organism evidence="5 6">
    <name type="scientific">Sphingomonas edaphi</name>
    <dbReference type="NCBI Taxonomy" id="2315689"/>
    <lineage>
        <taxon>Bacteria</taxon>
        <taxon>Pseudomonadati</taxon>
        <taxon>Pseudomonadota</taxon>
        <taxon>Alphaproteobacteria</taxon>
        <taxon>Sphingomonadales</taxon>
        <taxon>Sphingomonadaceae</taxon>
        <taxon>Sphingomonas</taxon>
    </lineage>
</organism>
<dbReference type="PANTHER" id="PTHR33204:SF18">
    <property type="entry name" value="TRANSCRIPTIONAL REGULATORY PROTEIN"/>
    <property type="match status" value="1"/>
</dbReference>
<sequence length="199" mass="22130">MSDSANLRFRSKPVCPSTFQLATVISRKPVPIVRRGRGTALTRTANENEPDIEAFRAAALKCPLPPSIELIGERWAFLILRGAFNGLQHFEQFQAGLGIARNILSNRLARMVEGGILERRPDPADRRKVIYSLSPKGEALLPVVLALRQWGEDWGHGTQHIVLADQRDGVPIRRITVQAADGRELKLGELMWVDRPAGI</sequence>
<dbReference type="PROSITE" id="PS51118">
    <property type="entry name" value="HTH_HXLR"/>
    <property type="match status" value="1"/>
</dbReference>
<evidence type="ECO:0000313" key="6">
    <source>
        <dbReference type="Proteomes" id="UP000285023"/>
    </source>
</evidence>
<dbReference type="AlphaFoldDB" id="A0A418Q3A3"/>
<proteinExistence type="predicted"/>
<keyword evidence="3" id="KW-0804">Transcription</keyword>
<accession>A0A418Q3A3</accession>
<comment type="caution">
    <text evidence="5">The sequence shown here is derived from an EMBL/GenBank/DDBJ whole genome shotgun (WGS) entry which is preliminary data.</text>
</comment>
<name>A0A418Q3A3_9SPHN</name>
<dbReference type="Pfam" id="PF01638">
    <property type="entry name" value="HxlR"/>
    <property type="match status" value="1"/>
</dbReference>
<keyword evidence="6" id="KW-1185">Reference proteome</keyword>
<protein>
    <submittedName>
        <fullName evidence="5">Transcriptional regulator</fullName>
    </submittedName>
</protein>
<evidence type="ECO:0000256" key="1">
    <source>
        <dbReference type="ARBA" id="ARBA00023015"/>
    </source>
</evidence>
<reference evidence="5 6" key="1">
    <citation type="submission" date="2018-09" db="EMBL/GenBank/DDBJ databases">
        <title>Sphingomonas sp. DAC4.</title>
        <authorList>
            <person name="Seo T."/>
        </authorList>
    </citation>
    <scope>NUCLEOTIDE SEQUENCE [LARGE SCALE GENOMIC DNA]</scope>
    <source>
        <strain evidence="5 6">DAC4</strain>
    </source>
</reference>
<dbReference type="InterPro" id="IPR002577">
    <property type="entry name" value="HTH_HxlR"/>
</dbReference>
<gene>
    <name evidence="5" type="ORF">D3M59_05410</name>
</gene>
<evidence type="ECO:0000313" key="5">
    <source>
        <dbReference type="EMBL" id="RIX32383.1"/>
    </source>
</evidence>
<dbReference type="InterPro" id="IPR036388">
    <property type="entry name" value="WH-like_DNA-bd_sf"/>
</dbReference>
<dbReference type="Gene3D" id="1.10.10.10">
    <property type="entry name" value="Winged helix-like DNA-binding domain superfamily/Winged helix DNA-binding domain"/>
    <property type="match status" value="1"/>
</dbReference>
<keyword evidence="1" id="KW-0805">Transcription regulation</keyword>
<dbReference type="OrthoDB" id="9782219at2"/>
<dbReference type="PANTHER" id="PTHR33204">
    <property type="entry name" value="TRANSCRIPTIONAL REGULATOR, MARR FAMILY"/>
    <property type="match status" value="1"/>
</dbReference>
<dbReference type="Proteomes" id="UP000285023">
    <property type="component" value="Unassembled WGS sequence"/>
</dbReference>
<dbReference type="SUPFAM" id="SSF46785">
    <property type="entry name" value="Winged helix' DNA-binding domain"/>
    <property type="match status" value="1"/>
</dbReference>
<evidence type="ECO:0000256" key="3">
    <source>
        <dbReference type="ARBA" id="ARBA00023163"/>
    </source>
</evidence>
<dbReference type="GO" id="GO:0003677">
    <property type="term" value="F:DNA binding"/>
    <property type="evidence" value="ECO:0007669"/>
    <property type="project" value="UniProtKB-KW"/>
</dbReference>
<evidence type="ECO:0000256" key="2">
    <source>
        <dbReference type="ARBA" id="ARBA00023125"/>
    </source>
</evidence>
<dbReference type="EMBL" id="QXTF01000001">
    <property type="protein sequence ID" value="RIX32383.1"/>
    <property type="molecule type" value="Genomic_DNA"/>
</dbReference>
<keyword evidence="2" id="KW-0238">DNA-binding</keyword>